<feature type="non-terminal residue" evidence="1">
    <location>
        <position position="1"/>
    </location>
</feature>
<comment type="caution">
    <text evidence="1">The sequence shown here is derived from an EMBL/GenBank/DDBJ whole genome shotgun (WGS) entry which is preliminary data.</text>
</comment>
<accession>A0ACC3CSY4</accession>
<feature type="non-terminal residue" evidence="1">
    <location>
        <position position="364"/>
    </location>
</feature>
<proteinExistence type="predicted"/>
<evidence type="ECO:0000313" key="1">
    <source>
        <dbReference type="EMBL" id="KAK3044357.1"/>
    </source>
</evidence>
<keyword evidence="2" id="KW-1185">Reference proteome</keyword>
<gene>
    <name evidence="1" type="ORF">LTS18_001491</name>
</gene>
<evidence type="ECO:0000313" key="2">
    <source>
        <dbReference type="Proteomes" id="UP001186974"/>
    </source>
</evidence>
<dbReference type="Proteomes" id="UP001186974">
    <property type="component" value="Unassembled WGS sequence"/>
</dbReference>
<reference evidence="1" key="1">
    <citation type="submission" date="2024-09" db="EMBL/GenBank/DDBJ databases">
        <title>Black Yeasts Isolated from many extreme environments.</title>
        <authorList>
            <person name="Coleine C."/>
            <person name="Stajich J.E."/>
            <person name="Selbmann L."/>
        </authorList>
    </citation>
    <scope>NUCLEOTIDE SEQUENCE</scope>
    <source>
        <strain evidence="1">CCFEE 5737</strain>
    </source>
</reference>
<organism evidence="1 2">
    <name type="scientific">Coniosporium uncinatum</name>
    <dbReference type="NCBI Taxonomy" id="93489"/>
    <lineage>
        <taxon>Eukaryota</taxon>
        <taxon>Fungi</taxon>
        <taxon>Dikarya</taxon>
        <taxon>Ascomycota</taxon>
        <taxon>Pezizomycotina</taxon>
        <taxon>Dothideomycetes</taxon>
        <taxon>Dothideomycetes incertae sedis</taxon>
        <taxon>Coniosporium</taxon>
    </lineage>
</organism>
<name>A0ACC3CSY4_9PEZI</name>
<sequence>RALTTKYAETKLVGMFFRSAKDLTVTEWIGNGTNYTTNAMISATELRNPDTGAGFYFTIHGNSTITTREEFQLTVTTSVGRLRIPRHASSIVLDGPQSKVIVTDFKFGSSHIVYSTAEVLSTSTVGHRNTLVLWVPTGEAVEFSLKGAKQGSMLRCDGCSSHDIIQGRQQLSVVISSKGRGMAVANIDDNLTVVVVDRSFAYTMWAPTLSASPAAEANDTVIVRGPYLVRSASISGSIIAVTGDLNATTTIEVWPPRNATKLSWNGRNVNIQVTDYGSLIAILQGPTSNITLPALTSWRVADSLPERLPSYNDSWWTPANHTSTPNPYPPQTLPVLYIDDYGYHIGTHLWRGHFTGSASGVYLN</sequence>
<protein>
    <submittedName>
        <fullName evidence="1">Uncharacterized protein</fullName>
    </submittedName>
</protein>
<dbReference type="EMBL" id="JAWDJW010012049">
    <property type="protein sequence ID" value="KAK3044357.1"/>
    <property type="molecule type" value="Genomic_DNA"/>
</dbReference>